<reference evidence="2" key="1">
    <citation type="submission" date="2020-04" db="EMBL/GenBank/DDBJ databases">
        <title>Hybrid Assembly of Korean Phytophthora infestans isolates.</title>
        <authorList>
            <person name="Prokchorchik M."/>
            <person name="Lee Y."/>
            <person name="Seo J."/>
            <person name="Cho J.-H."/>
            <person name="Park Y.-E."/>
            <person name="Jang D.-C."/>
            <person name="Im J.-S."/>
            <person name="Choi J.-G."/>
            <person name="Park H.-J."/>
            <person name="Lee G.-B."/>
            <person name="Lee Y.-G."/>
            <person name="Hong S.-Y."/>
            <person name="Cho K."/>
            <person name="Sohn K.H."/>
        </authorList>
    </citation>
    <scope>NUCLEOTIDE SEQUENCE</scope>
    <source>
        <strain evidence="2">KR_1_A1</strain>
    </source>
</reference>
<evidence type="ECO:0000313" key="2">
    <source>
        <dbReference type="EMBL" id="KAF4038388.1"/>
    </source>
</evidence>
<feature type="compositionally biased region" description="Basic and acidic residues" evidence="1">
    <location>
        <begin position="138"/>
        <end position="151"/>
    </location>
</feature>
<feature type="region of interest" description="Disordered" evidence="1">
    <location>
        <begin position="138"/>
        <end position="161"/>
    </location>
</feature>
<evidence type="ECO:0000313" key="3">
    <source>
        <dbReference type="Proteomes" id="UP000602510"/>
    </source>
</evidence>
<name>A0A833WDL2_PHYIN</name>
<dbReference type="Proteomes" id="UP000602510">
    <property type="component" value="Unassembled WGS sequence"/>
</dbReference>
<comment type="caution">
    <text evidence="2">The sequence shown here is derived from an EMBL/GenBank/DDBJ whole genome shotgun (WGS) entry which is preliminary data.</text>
</comment>
<feature type="compositionally biased region" description="Polar residues" evidence="1">
    <location>
        <begin position="152"/>
        <end position="161"/>
    </location>
</feature>
<organism evidence="2 3">
    <name type="scientific">Phytophthora infestans</name>
    <name type="common">Potato late blight agent</name>
    <name type="synonym">Botrytis infestans</name>
    <dbReference type="NCBI Taxonomy" id="4787"/>
    <lineage>
        <taxon>Eukaryota</taxon>
        <taxon>Sar</taxon>
        <taxon>Stramenopiles</taxon>
        <taxon>Oomycota</taxon>
        <taxon>Peronosporomycetes</taxon>
        <taxon>Peronosporales</taxon>
        <taxon>Peronosporaceae</taxon>
        <taxon>Phytophthora</taxon>
    </lineage>
</organism>
<proteinExistence type="predicted"/>
<dbReference type="EMBL" id="WSZM01000198">
    <property type="protein sequence ID" value="KAF4038388.1"/>
    <property type="molecule type" value="Genomic_DNA"/>
</dbReference>
<gene>
    <name evidence="2" type="ORF">GN244_ATG09460</name>
</gene>
<keyword evidence="3" id="KW-1185">Reference proteome</keyword>
<protein>
    <submittedName>
        <fullName evidence="2">Uncharacterized protein</fullName>
    </submittedName>
</protein>
<evidence type="ECO:0000256" key="1">
    <source>
        <dbReference type="SAM" id="MobiDB-lite"/>
    </source>
</evidence>
<sequence>MDLAPPMAGLYERILALVPVDDLHDSYNVVLHDEISPITRAVNDVSAAFAKLEEVYRAVNKLNNVPTITRSVTLAKTMDTTLQLQQQLCKKLESTIAAMTKSCGKRKRAENNGNGCEPKAAKNDIKCEELRASKHEGAKINREEVQPESHEQSSGGDTVKRSSWASELTNANCLGKLRKLTQLSVVMRSKHLSEVLAKVTELVPTSKETEQIPILKYVLLWANLSAGTPADVTVYDWFSEKMTAVIDQGPRTEVAAGLRRLNDSLLALLRDQKECRDCQRTTISENRLRLDLLVWRVNAMAASERNNHFRQVVDAFKHAMCGDPDKKATRFLNKTLKTVRKWPIHLKLRGLYGELAEHIQSYADSVGDFIVKSELDSEMKKFKIKDVAKVFKHKQINF</sequence>
<dbReference type="AlphaFoldDB" id="A0A833WDL2"/>
<accession>A0A833WDL2</accession>